<keyword evidence="3" id="KW-1185">Reference proteome</keyword>
<evidence type="ECO:0000256" key="1">
    <source>
        <dbReference type="SAM" id="MobiDB-lite"/>
    </source>
</evidence>
<name>A0A1M2W3E5_TRAPU</name>
<feature type="region of interest" description="Disordered" evidence="1">
    <location>
        <begin position="410"/>
        <end position="481"/>
    </location>
</feature>
<feature type="compositionally biased region" description="Low complexity" evidence="1">
    <location>
        <begin position="419"/>
        <end position="429"/>
    </location>
</feature>
<feature type="region of interest" description="Disordered" evidence="1">
    <location>
        <begin position="330"/>
        <end position="349"/>
    </location>
</feature>
<feature type="compositionally biased region" description="Low complexity" evidence="1">
    <location>
        <begin position="356"/>
        <end position="367"/>
    </location>
</feature>
<dbReference type="OrthoDB" id="2747971at2759"/>
<evidence type="ECO:0000313" key="2">
    <source>
        <dbReference type="EMBL" id="OJT14310.1"/>
    </source>
</evidence>
<comment type="caution">
    <text evidence="2">The sequence shown here is derived from an EMBL/GenBank/DDBJ whole genome shotgun (WGS) entry which is preliminary data.</text>
</comment>
<feature type="compositionally biased region" description="Basic and acidic residues" evidence="1">
    <location>
        <begin position="657"/>
        <end position="676"/>
    </location>
</feature>
<feature type="compositionally biased region" description="Polar residues" evidence="1">
    <location>
        <begin position="640"/>
        <end position="652"/>
    </location>
</feature>
<feature type="compositionally biased region" description="Polar residues" evidence="1">
    <location>
        <begin position="457"/>
        <end position="471"/>
    </location>
</feature>
<evidence type="ECO:0000313" key="3">
    <source>
        <dbReference type="Proteomes" id="UP000184267"/>
    </source>
</evidence>
<feature type="region of interest" description="Disordered" evidence="1">
    <location>
        <begin position="592"/>
        <end position="676"/>
    </location>
</feature>
<feature type="compositionally biased region" description="Polar residues" evidence="1">
    <location>
        <begin position="610"/>
        <end position="619"/>
    </location>
</feature>
<proteinExistence type="predicted"/>
<dbReference type="EMBL" id="MNAD01000308">
    <property type="protein sequence ID" value="OJT14310.1"/>
    <property type="molecule type" value="Genomic_DNA"/>
</dbReference>
<feature type="region of interest" description="Disordered" evidence="1">
    <location>
        <begin position="356"/>
        <end position="377"/>
    </location>
</feature>
<gene>
    <name evidence="2" type="ORF">TRAPUB_9171</name>
</gene>
<dbReference type="STRING" id="154538.A0A1M2W3E5"/>
<organism evidence="2 3">
    <name type="scientific">Trametes pubescens</name>
    <name type="common">White-rot fungus</name>
    <dbReference type="NCBI Taxonomy" id="154538"/>
    <lineage>
        <taxon>Eukaryota</taxon>
        <taxon>Fungi</taxon>
        <taxon>Dikarya</taxon>
        <taxon>Basidiomycota</taxon>
        <taxon>Agaricomycotina</taxon>
        <taxon>Agaricomycetes</taxon>
        <taxon>Polyporales</taxon>
        <taxon>Polyporaceae</taxon>
        <taxon>Trametes</taxon>
    </lineage>
</organism>
<dbReference type="Proteomes" id="UP000184267">
    <property type="component" value="Unassembled WGS sequence"/>
</dbReference>
<accession>A0A1M2W3E5</accession>
<reference evidence="2 3" key="1">
    <citation type="submission" date="2016-10" db="EMBL/GenBank/DDBJ databases">
        <title>Genome sequence of the basidiomycete white-rot fungus Trametes pubescens.</title>
        <authorList>
            <person name="Makela M.R."/>
            <person name="Granchi Z."/>
            <person name="Peng M."/>
            <person name="De Vries R.P."/>
            <person name="Grigoriev I."/>
            <person name="Riley R."/>
            <person name="Hilden K."/>
        </authorList>
    </citation>
    <scope>NUCLEOTIDE SEQUENCE [LARGE SCALE GENOMIC DNA]</scope>
    <source>
        <strain evidence="2 3">FBCC735</strain>
    </source>
</reference>
<dbReference type="OMA" id="NECTPPA"/>
<protein>
    <submittedName>
        <fullName evidence="2">Uncharacterized protein</fullName>
    </submittedName>
</protein>
<dbReference type="AlphaFoldDB" id="A0A1M2W3E5"/>
<sequence>MAAIIETVESLDIALQYWKNYTIDPSYINLQHAVDALKNNESFIEARMEYSGRWTMCSAENRLGNHDAVFHTAAIWTWNADLQTGNFVPANETAPTKIAENRVQDQPNYLCQFSYAVDTTRDKSLYDAQKTFENHVKSQPGFNRLNKPRRKWQEGEGSFDSSYIFVAPMFLRRGLPSTAHKEQAIGYPLHPWIAAATAPGKPFFANPDRPVVFEVVDGTLKDINECTPPALQYGDLVWISFVVEFIVGGAAWNPNFIPVEIVRVGSVSRELVGITSKFSTDLDETTEAVAPTRRQRLQVGQAVPLNIDFPMFDAPAAAAAATPALNAPVAGPSTAATPTAGSSAPTVAPQSYTTAPSFAANASNPSTRSTMAPPEMRPATATALNKCSPASTPEGPAVPSMGAVAAAPLAATGSTSVQPRSTAPTTSRTSTRRDVLRVHGVPTPAPAPVTTSATPSQMLSPTAVESGTSVQPVAPVSMGPPTSTAGSAMAAAAFSQALAPATVSHIAPIVPAVSDREVLPPSPRIRLPLSDTQVYQETGPVDSNATGAMCPYELELASPPLGNALPLPDVFESPPGDHRNMSSLQLELAPGEAQGRGVVQHDGGGHNPFPASQTNGGVASSSSMPPLQPSPLKRKKVQGKQAQTKKITTAPSGTEEPEGRVLRKRGADKGKSRARF</sequence>